<name>A0A252F180_9FIRM</name>
<protein>
    <submittedName>
        <fullName evidence="2">Uncharacterized protein</fullName>
    </submittedName>
</protein>
<accession>A0A252F180</accession>
<dbReference type="AlphaFoldDB" id="A0A252F180"/>
<organism evidence="2 3">
    <name type="scientific">Butyricicoccus porcorum</name>
    <dbReference type="NCBI Taxonomy" id="1945634"/>
    <lineage>
        <taxon>Bacteria</taxon>
        <taxon>Bacillati</taxon>
        <taxon>Bacillota</taxon>
        <taxon>Clostridia</taxon>
        <taxon>Eubacteriales</taxon>
        <taxon>Butyricicoccaceae</taxon>
        <taxon>Butyricicoccus</taxon>
    </lineage>
</organism>
<keyword evidence="1" id="KW-0812">Transmembrane</keyword>
<feature type="transmembrane region" description="Helical" evidence="1">
    <location>
        <begin position="46"/>
        <end position="68"/>
    </location>
</feature>
<comment type="caution">
    <text evidence="2">The sequence shown here is derived from an EMBL/GenBank/DDBJ whole genome shotgun (WGS) entry which is preliminary data.</text>
</comment>
<evidence type="ECO:0000313" key="2">
    <source>
        <dbReference type="EMBL" id="OUM19573.1"/>
    </source>
</evidence>
<keyword evidence="1" id="KW-0472">Membrane</keyword>
<reference evidence="2 3" key="1">
    <citation type="submission" date="2017-05" db="EMBL/GenBank/DDBJ databases">
        <title>Butyricicoccus porcorum sp. nov. a butyrate-producing bacterium from the swine intestinal tract.</title>
        <authorList>
            <person name="Trachsel J."/>
            <person name="Humphrey S."/>
            <person name="Allen H.K."/>
        </authorList>
    </citation>
    <scope>NUCLEOTIDE SEQUENCE [LARGE SCALE GENOMIC DNA]</scope>
    <source>
        <strain evidence="2">BB10</strain>
    </source>
</reference>
<evidence type="ECO:0000256" key="1">
    <source>
        <dbReference type="SAM" id="Phobius"/>
    </source>
</evidence>
<dbReference type="RefSeq" id="WP_087022070.1">
    <property type="nucleotide sequence ID" value="NZ_NHOC01000014.1"/>
</dbReference>
<feature type="transmembrane region" description="Helical" evidence="1">
    <location>
        <begin position="129"/>
        <end position="149"/>
    </location>
</feature>
<gene>
    <name evidence="2" type="ORF">CBW42_12390</name>
</gene>
<feature type="transmembrane region" description="Helical" evidence="1">
    <location>
        <begin position="12"/>
        <end position="34"/>
    </location>
</feature>
<dbReference type="EMBL" id="NHOC01000014">
    <property type="protein sequence ID" value="OUM19573.1"/>
    <property type="molecule type" value="Genomic_DNA"/>
</dbReference>
<dbReference type="Proteomes" id="UP000194903">
    <property type="component" value="Unassembled WGS sequence"/>
</dbReference>
<dbReference type="OrthoDB" id="3239970at2"/>
<proteinExistence type="predicted"/>
<evidence type="ECO:0000313" key="3">
    <source>
        <dbReference type="Proteomes" id="UP000194903"/>
    </source>
</evidence>
<sequence>MNQQKVKTIISRIIEIMLLAAGICTLAISGLATYESLLYEDIASDGFLETCVAGDILGIVLIALGIYLHRRISRAKKRQLEASAPLELPSDPTTSSIENPVTIDIAPADTNDQDTSTQPTRKPLNKKKIGIVAGIVVLICIISCTAITYRNSKIQAEQEAEIAAVQQYNDYIDNFYRLYLQAHQGASTAESVCVLTYNVWHDKIYNDSSDETEKYLKNTSDFNDAVQNIYADTEIKKNLSDIEDTQSSIRQIMQELQSCPDEMNKCYDAAVELSTAFNSLAELALTPTGTLTSYNSSEQSKVDAYLTAEQTLSMLIPSKKDRPYFDDETKEIVEAYSFANCLNQTSEHIPSNITVKDYSLFGKTLLSGTTDINGITGTVSFSAMHNSVGVFDYISWQADKPDDASIEKFVEQMTLLYGEEYQPKV</sequence>
<keyword evidence="1" id="KW-1133">Transmembrane helix</keyword>
<keyword evidence="3" id="KW-1185">Reference proteome</keyword>